<organism evidence="2 3">
    <name type="scientific">Termitidicoccus mucosus</name>
    <dbReference type="NCBI Taxonomy" id="1184151"/>
    <lineage>
        <taxon>Bacteria</taxon>
        <taxon>Pseudomonadati</taxon>
        <taxon>Verrucomicrobiota</taxon>
        <taxon>Opitutia</taxon>
        <taxon>Opitutales</taxon>
        <taxon>Opitutaceae</taxon>
        <taxon>Termitidicoccus</taxon>
    </lineage>
</organism>
<name>A0A178IJ37_9BACT</name>
<keyword evidence="3" id="KW-1185">Reference proteome</keyword>
<comment type="caution">
    <text evidence="2">The sequence shown here is derived from an EMBL/GenBank/DDBJ whole genome shotgun (WGS) entry which is preliminary data.</text>
</comment>
<dbReference type="AlphaFoldDB" id="A0A178IJ37"/>
<feature type="region of interest" description="Disordered" evidence="1">
    <location>
        <begin position="1"/>
        <end position="22"/>
    </location>
</feature>
<dbReference type="PANTHER" id="PTHR35279:SF1">
    <property type="entry name" value="ARABINANASE_LEVANSUCRASE_INVERTASE"/>
    <property type="match status" value="1"/>
</dbReference>
<dbReference type="Proteomes" id="UP000078486">
    <property type="component" value="Unassembled WGS sequence"/>
</dbReference>
<evidence type="ECO:0000313" key="3">
    <source>
        <dbReference type="Proteomes" id="UP000078486"/>
    </source>
</evidence>
<reference evidence="2 3" key="1">
    <citation type="submission" date="2016-01" db="EMBL/GenBank/DDBJ databases">
        <title>High potential of lignocellulose degradation of a new Verrucomicrobia species.</title>
        <authorList>
            <person name="Wang Y."/>
            <person name="Shi Y."/>
            <person name="Qiu Z."/>
            <person name="Liu S."/>
            <person name="Yang H."/>
        </authorList>
    </citation>
    <scope>NUCLEOTIDE SEQUENCE [LARGE SCALE GENOMIC DNA]</scope>
    <source>
        <strain evidence="2 3">TSB47</strain>
    </source>
</reference>
<proteinExistence type="predicted"/>
<sequence>MASAASPRPDVIQPPPGPGREVSAETMRRIHDEVKTPHKYGVVLKGETATELVDCPSVFRHQGRWYMMYVAIRDDAGYETFLARSDDLLRWEKLGKILSFRREGWDAWQADGGVSLPDWRWEGGTHALGTHDGKYWLSYIGGAKQGYEPDPLAIGLATTDDPARAAEWTRLPSNPVLSTAQPDARPFESNTLYKSTIIRDEAESLGWPFVMFYNGKSAVHSHEAIGMAVSRDMVNWTRYGADFVVDNAPGKPAISGDPQIMKIGDVWVMFYFGFRWRPHAFDTFACSYDLVNWTKWDGPNLVEPSEPFDEKFAHKPWVLKHDGVVYHFYCAVGDQGRVIALATSKDLRAGGDGEITAKP</sequence>
<dbReference type="EMBL" id="LRRQ01000083">
    <property type="protein sequence ID" value="OAM89681.1"/>
    <property type="molecule type" value="Genomic_DNA"/>
</dbReference>
<dbReference type="Gene3D" id="2.115.10.20">
    <property type="entry name" value="Glycosyl hydrolase domain, family 43"/>
    <property type="match status" value="2"/>
</dbReference>
<evidence type="ECO:0008006" key="4">
    <source>
        <dbReference type="Google" id="ProtNLM"/>
    </source>
</evidence>
<dbReference type="STRING" id="1184151.AW736_08595"/>
<dbReference type="OrthoDB" id="9759709at2"/>
<dbReference type="PANTHER" id="PTHR35279">
    <property type="match status" value="1"/>
</dbReference>
<dbReference type="SUPFAM" id="SSF75005">
    <property type="entry name" value="Arabinanase/levansucrase/invertase"/>
    <property type="match status" value="2"/>
</dbReference>
<protein>
    <recommendedName>
        <fullName evidence="4">Glycosylase</fullName>
    </recommendedName>
</protein>
<evidence type="ECO:0000313" key="2">
    <source>
        <dbReference type="EMBL" id="OAM89681.1"/>
    </source>
</evidence>
<accession>A0A178IJ37</accession>
<dbReference type="InterPro" id="IPR023296">
    <property type="entry name" value="Glyco_hydro_beta-prop_sf"/>
</dbReference>
<gene>
    <name evidence="2" type="ORF">AW736_08595</name>
</gene>
<evidence type="ECO:0000256" key="1">
    <source>
        <dbReference type="SAM" id="MobiDB-lite"/>
    </source>
</evidence>